<dbReference type="EMBL" id="WUUQ01000003">
    <property type="protein sequence ID" value="MXQ74091.1"/>
    <property type="molecule type" value="Genomic_DNA"/>
</dbReference>
<dbReference type="Proteomes" id="UP000434036">
    <property type="component" value="Unassembled WGS sequence"/>
</dbReference>
<dbReference type="GO" id="GO:0005829">
    <property type="term" value="C:cytosol"/>
    <property type="evidence" value="ECO:0007669"/>
    <property type="project" value="TreeGrafter"/>
</dbReference>
<dbReference type="InterPro" id="IPR006379">
    <property type="entry name" value="HAD-SF_hydro_IIB"/>
</dbReference>
<comment type="caution">
    <text evidence="1">The sequence shown here is derived from an EMBL/GenBank/DDBJ whole genome shotgun (WGS) entry which is preliminary data.</text>
</comment>
<name>A0A6N8U895_9FIRM</name>
<dbReference type="InterPro" id="IPR036412">
    <property type="entry name" value="HAD-like_sf"/>
</dbReference>
<evidence type="ECO:0000313" key="1">
    <source>
        <dbReference type="EMBL" id="MXQ74091.1"/>
    </source>
</evidence>
<proteinExistence type="predicted"/>
<reference evidence="1 2" key="2">
    <citation type="submission" date="2020-01" db="EMBL/GenBank/DDBJ databases">
        <title>Clostridiaceae sp. nov. isolated from the gut of human by culturomics.</title>
        <authorList>
            <person name="Chang Y."/>
        </authorList>
    </citation>
    <scope>NUCLEOTIDE SEQUENCE [LARGE SCALE GENOMIC DNA]</scope>
    <source>
        <strain evidence="1 2">DONG20-135</strain>
    </source>
</reference>
<keyword evidence="2" id="KW-1185">Reference proteome</keyword>
<keyword evidence="1" id="KW-0378">Hydrolase</keyword>
<protein>
    <submittedName>
        <fullName evidence="1">Cof-type HAD-IIB family hydrolase</fullName>
    </submittedName>
</protein>
<dbReference type="GO" id="GO:0016791">
    <property type="term" value="F:phosphatase activity"/>
    <property type="evidence" value="ECO:0007669"/>
    <property type="project" value="UniProtKB-ARBA"/>
</dbReference>
<dbReference type="NCBIfam" id="TIGR00099">
    <property type="entry name" value="Cof-subfamily"/>
    <property type="match status" value="1"/>
</dbReference>
<dbReference type="PANTHER" id="PTHR10000:SF25">
    <property type="entry name" value="PHOSPHATASE YKRA-RELATED"/>
    <property type="match status" value="1"/>
</dbReference>
<sequence>MKKYLFFDIDGTLTGEQGRIYDSTRRTLRQLEANGHFIAITTGRAHFRAQEFADEIGISHMVCEGGNAVCVNNEILNYEPMNQKALIRVCEEAQEKGIGFAYSNQDSRIRYTPNDAFIKQAGDFSMFMEVQVKPELDYHHCGVLRRIFVALPPSEEYRLSSMNGIGYMRYNNQFLIIEPDNKYHGIRKMMKLIQAPESDVVVFGDGFNDRKMFQQAPFKIAMGNAIDELKELADYVTADCDNDGIEKACRHFGWI</sequence>
<evidence type="ECO:0000313" key="2">
    <source>
        <dbReference type="Proteomes" id="UP000434036"/>
    </source>
</evidence>
<dbReference type="InterPro" id="IPR000150">
    <property type="entry name" value="Cof"/>
</dbReference>
<dbReference type="Gene3D" id="3.30.1240.10">
    <property type="match status" value="1"/>
</dbReference>
<reference evidence="1 2" key="1">
    <citation type="submission" date="2019-12" db="EMBL/GenBank/DDBJ databases">
        <authorList>
            <person name="Yang R."/>
        </authorList>
    </citation>
    <scope>NUCLEOTIDE SEQUENCE [LARGE SCALE GENOMIC DNA]</scope>
    <source>
        <strain evidence="1 2">DONG20-135</strain>
    </source>
</reference>
<dbReference type="SUPFAM" id="SSF56784">
    <property type="entry name" value="HAD-like"/>
    <property type="match status" value="1"/>
</dbReference>
<accession>A0A6N8U895</accession>
<dbReference type="Pfam" id="PF08282">
    <property type="entry name" value="Hydrolase_3"/>
    <property type="match status" value="1"/>
</dbReference>
<gene>
    <name evidence="1" type="ORF">GSF08_09090</name>
</gene>
<dbReference type="GO" id="GO:0000287">
    <property type="term" value="F:magnesium ion binding"/>
    <property type="evidence" value="ECO:0007669"/>
    <property type="project" value="TreeGrafter"/>
</dbReference>
<dbReference type="PANTHER" id="PTHR10000">
    <property type="entry name" value="PHOSPHOSERINE PHOSPHATASE"/>
    <property type="match status" value="1"/>
</dbReference>
<dbReference type="RefSeq" id="WP_160625479.1">
    <property type="nucleotide sequence ID" value="NZ_WUUQ01000003.1"/>
</dbReference>
<dbReference type="AlphaFoldDB" id="A0A6N8U895"/>
<organism evidence="1 2">
    <name type="scientific">Copranaerobaculum intestinale</name>
    <dbReference type="NCBI Taxonomy" id="2692629"/>
    <lineage>
        <taxon>Bacteria</taxon>
        <taxon>Bacillati</taxon>
        <taxon>Bacillota</taxon>
        <taxon>Erysipelotrichia</taxon>
        <taxon>Erysipelotrichales</taxon>
        <taxon>Erysipelotrichaceae</taxon>
        <taxon>Copranaerobaculum</taxon>
    </lineage>
</organism>
<dbReference type="InterPro" id="IPR023214">
    <property type="entry name" value="HAD_sf"/>
</dbReference>
<dbReference type="Gene3D" id="3.40.50.1000">
    <property type="entry name" value="HAD superfamily/HAD-like"/>
    <property type="match status" value="1"/>
</dbReference>
<dbReference type="NCBIfam" id="TIGR01484">
    <property type="entry name" value="HAD-SF-IIB"/>
    <property type="match status" value="1"/>
</dbReference>